<evidence type="ECO:0000256" key="2">
    <source>
        <dbReference type="ARBA" id="ARBA00022801"/>
    </source>
</evidence>
<dbReference type="PANTHER" id="PTHR24252">
    <property type="entry name" value="ACROSIN-RELATED"/>
    <property type="match status" value="1"/>
</dbReference>
<evidence type="ECO:0000256" key="4">
    <source>
        <dbReference type="ARBA" id="ARBA00023157"/>
    </source>
</evidence>
<proteinExistence type="predicted"/>
<dbReference type="EMBL" id="CAJFDH010000001">
    <property type="protein sequence ID" value="CAD5207749.1"/>
    <property type="molecule type" value="Genomic_DNA"/>
</dbReference>
<accession>A0A811JW71</accession>
<gene>
    <name evidence="7" type="ORF">BOKJ2_LOCUS2353</name>
</gene>
<dbReference type="InterPro" id="IPR001314">
    <property type="entry name" value="Peptidase_S1A"/>
</dbReference>
<dbReference type="InterPro" id="IPR001254">
    <property type="entry name" value="Trypsin_dom"/>
</dbReference>
<reference evidence="7" key="1">
    <citation type="submission" date="2020-09" db="EMBL/GenBank/DDBJ databases">
        <authorList>
            <person name="Kikuchi T."/>
        </authorList>
    </citation>
    <scope>NUCLEOTIDE SEQUENCE</scope>
    <source>
        <strain evidence="7">SH1</strain>
    </source>
</reference>
<evidence type="ECO:0000313" key="8">
    <source>
        <dbReference type="Proteomes" id="UP000614601"/>
    </source>
</evidence>
<dbReference type="SUPFAM" id="SSF50494">
    <property type="entry name" value="Trypsin-like serine proteases"/>
    <property type="match status" value="1"/>
</dbReference>
<keyword evidence="1 5" id="KW-0645">Protease</keyword>
<dbReference type="InterPro" id="IPR018114">
    <property type="entry name" value="TRYPSIN_HIS"/>
</dbReference>
<evidence type="ECO:0000256" key="3">
    <source>
        <dbReference type="ARBA" id="ARBA00022825"/>
    </source>
</evidence>
<keyword evidence="4" id="KW-1015">Disulfide bond</keyword>
<sequence length="291" mass="32172">MSRTCSSWFNVGLYGVVSKLLLVLVLIRSTNIAHGLECGETKYSDSFSRVLLGSSAHRIVGGFETKQNAWPWMAEILRGRNHQCGGALIDSQYVITAAHCFLKGENPKHYTILLGGHEIFSGKRYRVVNITLHNLYHIRESAYDIAIMKIWPPVKMNSTINKVCLPSVAPPATHQMCVVTGWGRTKEDGPAAPTLREAHVPIVSSITCNDHRHYQGRIFQPTMICAGYADGKIDACQGDSGGPLMCWNNGKWELQGVVSWGIGCAEPGHPGVYTRVHALTSWIKLQMMLLN</sequence>
<dbReference type="GO" id="GO:0006508">
    <property type="term" value="P:proteolysis"/>
    <property type="evidence" value="ECO:0007669"/>
    <property type="project" value="UniProtKB-KW"/>
</dbReference>
<dbReference type="OrthoDB" id="5912168at2759"/>
<organism evidence="7 8">
    <name type="scientific">Bursaphelenchus okinawaensis</name>
    <dbReference type="NCBI Taxonomy" id="465554"/>
    <lineage>
        <taxon>Eukaryota</taxon>
        <taxon>Metazoa</taxon>
        <taxon>Ecdysozoa</taxon>
        <taxon>Nematoda</taxon>
        <taxon>Chromadorea</taxon>
        <taxon>Rhabditida</taxon>
        <taxon>Tylenchina</taxon>
        <taxon>Tylenchomorpha</taxon>
        <taxon>Aphelenchoidea</taxon>
        <taxon>Aphelenchoididae</taxon>
        <taxon>Bursaphelenchus</taxon>
    </lineage>
</organism>
<dbReference type="Pfam" id="PF00089">
    <property type="entry name" value="Trypsin"/>
    <property type="match status" value="1"/>
</dbReference>
<dbReference type="GO" id="GO:0004252">
    <property type="term" value="F:serine-type endopeptidase activity"/>
    <property type="evidence" value="ECO:0007669"/>
    <property type="project" value="InterPro"/>
</dbReference>
<dbReference type="InterPro" id="IPR033116">
    <property type="entry name" value="TRYPSIN_SER"/>
</dbReference>
<dbReference type="Proteomes" id="UP000783686">
    <property type="component" value="Unassembled WGS sequence"/>
</dbReference>
<name>A0A811JW71_9BILA</name>
<dbReference type="SMART" id="SM00020">
    <property type="entry name" value="Tryp_SPc"/>
    <property type="match status" value="1"/>
</dbReference>
<dbReference type="EMBL" id="CAJFCW020000001">
    <property type="protein sequence ID" value="CAG9086558.1"/>
    <property type="molecule type" value="Genomic_DNA"/>
</dbReference>
<evidence type="ECO:0000256" key="5">
    <source>
        <dbReference type="RuleBase" id="RU363034"/>
    </source>
</evidence>
<evidence type="ECO:0000259" key="6">
    <source>
        <dbReference type="PROSITE" id="PS50240"/>
    </source>
</evidence>
<feature type="domain" description="Peptidase S1" evidence="6">
    <location>
        <begin position="59"/>
        <end position="288"/>
    </location>
</feature>
<dbReference type="PROSITE" id="PS00135">
    <property type="entry name" value="TRYPSIN_SER"/>
    <property type="match status" value="1"/>
</dbReference>
<dbReference type="InterPro" id="IPR043504">
    <property type="entry name" value="Peptidase_S1_PA_chymotrypsin"/>
</dbReference>
<comment type="caution">
    <text evidence="7">The sequence shown here is derived from an EMBL/GenBank/DDBJ whole genome shotgun (WGS) entry which is preliminary data.</text>
</comment>
<evidence type="ECO:0000256" key="1">
    <source>
        <dbReference type="ARBA" id="ARBA00022670"/>
    </source>
</evidence>
<dbReference type="Proteomes" id="UP000614601">
    <property type="component" value="Unassembled WGS sequence"/>
</dbReference>
<dbReference type="PRINTS" id="PR00722">
    <property type="entry name" value="CHYMOTRYPSIN"/>
</dbReference>
<dbReference type="PROSITE" id="PS00134">
    <property type="entry name" value="TRYPSIN_HIS"/>
    <property type="match status" value="1"/>
</dbReference>
<protein>
    <recommendedName>
        <fullName evidence="6">Peptidase S1 domain-containing protein</fullName>
    </recommendedName>
</protein>
<dbReference type="CDD" id="cd00190">
    <property type="entry name" value="Tryp_SPc"/>
    <property type="match status" value="1"/>
</dbReference>
<evidence type="ECO:0000313" key="7">
    <source>
        <dbReference type="EMBL" id="CAD5207749.1"/>
    </source>
</evidence>
<dbReference type="PROSITE" id="PS50240">
    <property type="entry name" value="TRYPSIN_DOM"/>
    <property type="match status" value="1"/>
</dbReference>
<keyword evidence="8" id="KW-1185">Reference proteome</keyword>
<dbReference type="Gene3D" id="2.40.10.10">
    <property type="entry name" value="Trypsin-like serine proteases"/>
    <property type="match status" value="1"/>
</dbReference>
<keyword evidence="3 5" id="KW-0720">Serine protease</keyword>
<dbReference type="FunFam" id="2.40.10.10:FF:000003">
    <property type="entry name" value="Transmembrane serine protease 3"/>
    <property type="match status" value="1"/>
</dbReference>
<dbReference type="AlphaFoldDB" id="A0A811JW71"/>
<dbReference type="InterPro" id="IPR009003">
    <property type="entry name" value="Peptidase_S1_PA"/>
</dbReference>
<keyword evidence="2 5" id="KW-0378">Hydrolase</keyword>
<dbReference type="PANTHER" id="PTHR24252:SF7">
    <property type="entry name" value="HYALIN"/>
    <property type="match status" value="1"/>
</dbReference>